<evidence type="ECO:0000313" key="9">
    <source>
        <dbReference type="Proteomes" id="UP000077469"/>
    </source>
</evidence>
<dbReference type="InterPro" id="IPR038766">
    <property type="entry name" value="Membrane_comp_ABC_pdt"/>
</dbReference>
<gene>
    <name evidence="8" type="ORF">AJ81_03940</name>
</gene>
<dbReference type="AlphaFoldDB" id="A0A0X1KQN0"/>
<comment type="subcellular location">
    <subcellularLocation>
        <location evidence="1">Cell membrane</location>
        <topology evidence="1">Multi-pass membrane protein</topology>
    </subcellularLocation>
</comment>
<feature type="transmembrane region" description="Helical" evidence="6">
    <location>
        <begin position="284"/>
        <end position="302"/>
    </location>
</feature>
<dbReference type="PANTHER" id="PTHR30287">
    <property type="entry name" value="MEMBRANE COMPONENT OF PREDICTED ABC SUPERFAMILY METABOLITE UPTAKE TRANSPORTER"/>
    <property type="match status" value="1"/>
</dbReference>
<dbReference type="Pfam" id="PF02687">
    <property type="entry name" value="FtsX"/>
    <property type="match status" value="2"/>
</dbReference>
<feature type="transmembrane region" description="Helical" evidence="6">
    <location>
        <begin position="742"/>
        <end position="764"/>
    </location>
</feature>
<dbReference type="PaxDb" id="1123384-AJ81_03940"/>
<keyword evidence="2" id="KW-1003">Cell membrane</keyword>
<proteinExistence type="predicted"/>
<feature type="transmembrane region" description="Helical" evidence="6">
    <location>
        <begin position="21"/>
        <end position="40"/>
    </location>
</feature>
<evidence type="ECO:0000259" key="7">
    <source>
        <dbReference type="Pfam" id="PF02687"/>
    </source>
</evidence>
<feature type="transmembrane region" description="Helical" evidence="6">
    <location>
        <begin position="470"/>
        <end position="491"/>
    </location>
</feature>
<evidence type="ECO:0000313" key="8">
    <source>
        <dbReference type="EMBL" id="AJC73494.1"/>
    </source>
</evidence>
<feature type="transmembrane region" description="Helical" evidence="6">
    <location>
        <begin position="785"/>
        <end position="810"/>
    </location>
</feature>
<keyword evidence="5 6" id="KW-0472">Membrane</keyword>
<organism evidence="8 9">
    <name type="scientific">Pseudothermotoga hypogea DSM 11164 = NBRC 106472</name>
    <dbReference type="NCBI Taxonomy" id="1123384"/>
    <lineage>
        <taxon>Bacteria</taxon>
        <taxon>Thermotogati</taxon>
        <taxon>Thermotogota</taxon>
        <taxon>Thermotogae</taxon>
        <taxon>Thermotogales</taxon>
        <taxon>Thermotogaceae</taxon>
        <taxon>Pseudothermotoga</taxon>
    </lineage>
</organism>
<keyword evidence="9" id="KW-1185">Reference proteome</keyword>
<evidence type="ECO:0000256" key="5">
    <source>
        <dbReference type="ARBA" id="ARBA00023136"/>
    </source>
</evidence>
<evidence type="ECO:0000256" key="6">
    <source>
        <dbReference type="SAM" id="Phobius"/>
    </source>
</evidence>
<feature type="transmembrane region" description="Helical" evidence="6">
    <location>
        <begin position="308"/>
        <end position="327"/>
    </location>
</feature>
<keyword evidence="3 6" id="KW-0812">Transmembrane</keyword>
<protein>
    <recommendedName>
        <fullName evidence="7">ABC3 transporter permease C-terminal domain-containing protein</fullName>
    </recommendedName>
</protein>
<feature type="transmembrane region" description="Helical" evidence="6">
    <location>
        <begin position="830"/>
        <end position="854"/>
    </location>
</feature>
<dbReference type="STRING" id="1123384.AJ81_03940"/>
<feature type="transmembrane region" description="Helical" evidence="6">
    <location>
        <begin position="248"/>
        <end position="272"/>
    </location>
</feature>
<name>A0A0X1KQN0_9THEM</name>
<evidence type="ECO:0000256" key="3">
    <source>
        <dbReference type="ARBA" id="ARBA00022692"/>
    </source>
</evidence>
<feature type="domain" description="ABC3 transporter permease C-terminal" evidence="7">
    <location>
        <begin position="255"/>
        <end position="380"/>
    </location>
</feature>
<keyword evidence="4 6" id="KW-1133">Transmembrane helix</keyword>
<feature type="transmembrane region" description="Helical" evidence="6">
    <location>
        <begin position="401"/>
        <end position="420"/>
    </location>
</feature>
<accession>A0A0X1KQN0</accession>
<feature type="domain" description="ABC3 transporter permease C-terminal" evidence="7">
    <location>
        <begin position="742"/>
        <end position="853"/>
    </location>
</feature>
<dbReference type="PATRIC" id="fig|1123384.7.peg.771"/>
<sequence>MFKAIVKIALRNFLMRFKSTFVLIVGMSIPAMLLVGGLSLNDTVANWVNRSLKENFGPADVYVENPRNNIFVRLTLDQQTVDAIKAGQDVLAILPVSESLVRLKHNDKTIDCLAMGVRSEDLSNFVGKEINIPPWSVIVSRDLAEALNIKQNDIVSINMTGQASEFKVVQIGEEGFLNFKGDHLQLPGVIFMNVDELTGVVGFPTRVYLHIGGKIEEHEAFVNNLRQQVRVSAVAMKSRLLNSPVNKALGYLTIAFGGFSILASLILVYLFVQSFLDERNTTLVTLRILGFKSSHVLLLLILEGFAYFLVSGLFGASVGMLLAQFLLERLKNFSSAMMSGTLWLSKLELRVSFLSILTGVLGGLAMPLMIFVLKARKIVSGPAVRLLRFEEEGQFSLKKSSIRYVGLATTMLAILLMFLYPRFSIALILLAVIGVLIAFPSSYLGIFLATGLFAYVIWFRPADLTSWDVLQRGGAFFLASWLLFFSLLTLLRKLFSRSAFEGSVSTFVALSYVQRNKRNSFIIALMFSLIVFVVILTLVIPYNLRMFVSEQLETGIFGYNFMVVQNPLKLIFTRTELEIAEGIEKYARVYVAQLNNDPIAFVDENFLRDALVKSIKNNEWRKILLETGTIAVGVLGDESVPEQINGRIRPLFGLGGSENLTFQIIGKFDLRQILVPIKYVASINSMPKNVKLVPVLLAKVDEQNVSKVKDFYSERFDFPMHIAEELNRMFSGIDFLIKTGLILLYFGLLSGLCGVVFHTMRSIVVRRRLTAVLKAIGMTNKSVGLAFIVENVAMASLGILVGVFAAVLFSKDVMDQIFSMIGSGQFVFPGWNVLSFMAGLYVIVTVTIALPVILNKANPAESLRTQD</sequence>
<evidence type="ECO:0000256" key="1">
    <source>
        <dbReference type="ARBA" id="ARBA00004651"/>
    </source>
</evidence>
<dbReference type="KEGG" id="phy:AJ81_03940"/>
<dbReference type="PANTHER" id="PTHR30287:SF2">
    <property type="entry name" value="BLL1001 PROTEIN"/>
    <property type="match status" value="1"/>
</dbReference>
<dbReference type="EMBL" id="CP007141">
    <property type="protein sequence ID" value="AJC73494.1"/>
    <property type="molecule type" value="Genomic_DNA"/>
</dbReference>
<dbReference type="InterPro" id="IPR003838">
    <property type="entry name" value="ABC3_permease_C"/>
</dbReference>
<dbReference type="Proteomes" id="UP000077469">
    <property type="component" value="Chromosome"/>
</dbReference>
<feature type="transmembrane region" description="Helical" evidence="6">
    <location>
        <begin position="521"/>
        <end position="542"/>
    </location>
</feature>
<reference evidence="8 9" key="1">
    <citation type="submission" date="2014-01" db="EMBL/GenBank/DDBJ databases">
        <title>Genome sequencing of Thermotog hypogea.</title>
        <authorList>
            <person name="Zhang X."/>
            <person name="Alvare G."/>
            <person name="Fristensky B."/>
            <person name="Chen L."/>
            <person name="Suen T."/>
            <person name="Chen Q."/>
            <person name="Ma K."/>
        </authorList>
    </citation>
    <scope>NUCLEOTIDE SEQUENCE [LARGE SCALE GENOMIC DNA]</scope>
    <source>
        <strain evidence="8 9">DSM 11164</strain>
    </source>
</reference>
<evidence type="ECO:0000256" key="2">
    <source>
        <dbReference type="ARBA" id="ARBA00022475"/>
    </source>
</evidence>
<dbReference type="GO" id="GO:0005886">
    <property type="term" value="C:plasma membrane"/>
    <property type="evidence" value="ECO:0007669"/>
    <property type="project" value="UniProtKB-SubCell"/>
</dbReference>
<feature type="transmembrane region" description="Helical" evidence="6">
    <location>
        <begin position="427"/>
        <end position="458"/>
    </location>
</feature>
<feature type="transmembrane region" description="Helical" evidence="6">
    <location>
        <begin position="347"/>
        <end position="373"/>
    </location>
</feature>
<evidence type="ECO:0000256" key="4">
    <source>
        <dbReference type="ARBA" id="ARBA00022989"/>
    </source>
</evidence>